<sequence>MANFLVYRILDEKLTYDKVPQALKAEVKRILIELGHEELIK</sequence>
<reference evidence="2" key="1">
    <citation type="submission" date="2019-11" db="EMBL/GenBank/DDBJ databases">
        <authorList>
            <person name="Feng L."/>
        </authorList>
    </citation>
    <scope>NUCLEOTIDE SEQUENCE</scope>
    <source>
        <strain evidence="2">CramosumLFYP8</strain>
    </source>
</reference>
<evidence type="ECO:0000313" key="1">
    <source>
        <dbReference type="EMBL" id="MDB7083056.1"/>
    </source>
</evidence>
<dbReference type="AlphaFoldDB" id="A0A6N3CC03"/>
<accession>A0A6N3CC03</accession>
<reference evidence="1" key="2">
    <citation type="submission" date="2023-01" db="EMBL/GenBank/DDBJ databases">
        <title>Human gut microbiome strain richness.</title>
        <authorList>
            <person name="Chen-Liaw A."/>
        </authorList>
    </citation>
    <scope>NUCLEOTIDE SEQUENCE</scope>
    <source>
        <strain evidence="1">1001217st2_G6_1001217B_191108</strain>
    </source>
</reference>
<gene>
    <name evidence="2" type="ORF">CRLFYP8_02984</name>
    <name evidence="1" type="ORF">PM738_04510</name>
</gene>
<name>A0A6N3CC03_9FIRM</name>
<evidence type="ECO:0000313" key="2">
    <source>
        <dbReference type="EMBL" id="VYU11447.1"/>
    </source>
</evidence>
<proteinExistence type="predicted"/>
<dbReference type="Proteomes" id="UP001211987">
    <property type="component" value="Unassembled WGS sequence"/>
</dbReference>
<dbReference type="RefSeq" id="WP_272018752.1">
    <property type="nucleotide sequence ID" value="NZ_CAACVM010000019.1"/>
</dbReference>
<protein>
    <submittedName>
        <fullName evidence="2">Uncharacterized protein</fullName>
    </submittedName>
</protein>
<organism evidence="2">
    <name type="scientific">Thomasclavelia ramosa</name>
    <dbReference type="NCBI Taxonomy" id="1547"/>
    <lineage>
        <taxon>Bacteria</taxon>
        <taxon>Bacillati</taxon>
        <taxon>Bacillota</taxon>
        <taxon>Erysipelotrichia</taxon>
        <taxon>Erysipelotrichales</taxon>
        <taxon>Coprobacillaceae</taxon>
        <taxon>Thomasclavelia</taxon>
    </lineage>
</organism>
<dbReference type="EMBL" id="CACRTL010000029">
    <property type="protein sequence ID" value="VYU11447.1"/>
    <property type="molecule type" value="Genomic_DNA"/>
</dbReference>
<dbReference type="EMBL" id="JAQLKE010000005">
    <property type="protein sequence ID" value="MDB7083056.1"/>
    <property type="molecule type" value="Genomic_DNA"/>
</dbReference>